<dbReference type="Gene3D" id="1.10.630.10">
    <property type="entry name" value="Cytochrome P450"/>
    <property type="match status" value="1"/>
</dbReference>
<keyword evidence="12 15" id="KW-0472">Membrane</keyword>
<dbReference type="CDD" id="cd11065">
    <property type="entry name" value="CYP64-like"/>
    <property type="match status" value="1"/>
</dbReference>
<dbReference type="PROSITE" id="PS00086">
    <property type="entry name" value="CYTOCHROME_P450"/>
    <property type="match status" value="1"/>
</dbReference>
<dbReference type="InterPro" id="IPR050364">
    <property type="entry name" value="Cytochrome_P450_fung"/>
</dbReference>
<evidence type="ECO:0000256" key="12">
    <source>
        <dbReference type="ARBA" id="ARBA00023136"/>
    </source>
</evidence>
<evidence type="ECO:0000256" key="2">
    <source>
        <dbReference type="ARBA" id="ARBA00004167"/>
    </source>
</evidence>
<proteinExistence type="inferred from homology"/>
<dbReference type="PANTHER" id="PTHR46300:SF7">
    <property type="entry name" value="P450, PUTATIVE (EUROFUNG)-RELATED"/>
    <property type="match status" value="1"/>
</dbReference>
<protein>
    <recommendedName>
        <fullName evidence="18">Cytochrome P450</fullName>
    </recommendedName>
</protein>
<keyword evidence="6 15" id="KW-0812">Transmembrane</keyword>
<evidence type="ECO:0000256" key="6">
    <source>
        <dbReference type="ARBA" id="ARBA00022692"/>
    </source>
</evidence>
<feature type="transmembrane region" description="Helical" evidence="15">
    <location>
        <begin position="6"/>
        <end position="25"/>
    </location>
</feature>
<keyword evidence="17" id="KW-1185">Reference proteome</keyword>
<keyword evidence="8 15" id="KW-1133">Transmembrane helix</keyword>
<organism evidence="16 17">
    <name type="scientific">Trametes cubensis</name>
    <dbReference type="NCBI Taxonomy" id="1111947"/>
    <lineage>
        <taxon>Eukaryota</taxon>
        <taxon>Fungi</taxon>
        <taxon>Dikarya</taxon>
        <taxon>Basidiomycota</taxon>
        <taxon>Agaricomycotina</taxon>
        <taxon>Agaricomycetes</taxon>
        <taxon>Polyporales</taxon>
        <taxon>Polyporaceae</taxon>
        <taxon>Trametes</taxon>
    </lineage>
</organism>
<dbReference type="PRINTS" id="PR00463">
    <property type="entry name" value="EP450I"/>
</dbReference>
<keyword evidence="10 13" id="KW-0408">Iron</keyword>
<gene>
    <name evidence="16" type="ORF">ONZ51_g11988</name>
</gene>
<name>A0AAD7TGK9_9APHY</name>
<evidence type="ECO:0000313" key="17">
    <source>
        <dbReference type="Proteomes" id="UP001215151"/>
    </source>
</evidence>
<keyword evidence="7 13" id="KW-0479">Metal-binding</keyword>
<dbReference type="InterPro" id="IPR002401">
    <property type="entry name" value="Cyt_P450_E_grp-I"/>
</dbReference>
<evidence type="ECO:0000256" key="1">
    <source>
        <dbReference type="ARBA" id="ARBA00001971"/>
    </source>
</evidence>
<dbReference type="PRINTS" id="PR00385">
    <property type="entry name" value="P450"/>
</dbReference>
<dbReference type="PANTHER" id="PTHR46300">
    <property type="entry name" value="P450, PUTATIVE (EUROFUNG)-RELATED-RELATED"/>
    <property type="match status" value="1"/>
</dbReference>
<dbReference type="Proteomes" id="UP001215151">
    <property type="component" value="Unassembled WGS sequence"/>
</dbReference>
<evidence type="ECO:0000256" key="13">
    <source>
        <dbReference type="PIRSR" id="PIRSR602401-1"/>
    </source>
</evidence>
<comment type="pathway">
    <text evidence="3">Secondary metabolite biosynthesis.</text>
</comment>
<evidence type="ECO:0000256" key="8">
    <source>
        <dbReference type="ARBA" id="ARBA00022989"/>
    </source>
</evidence>
<reference evidence="16" key="1">
    <citation type="submission" date="2022-11" db="EMBL/GenBank/DDBJ databases">
        <title>Genome Sequence of Cubamyces cubensis.</title>
        <authorList>
            <person name="Buettner E."/>
        </authorList>
    </citation>
    <scope>NUCLEOTIDE SEQUENCE</scope>
    <source>
        <strain evidence="16">MPL-01</strain>
    </source>
</reference>
<evidence type="ECO:0000256" key="3">
    <source>
        <dbReference type="ARBA" id="ARBA00005179"/>
    </source>
</evidence>
<evidence type="ECO:0000256" key="7">
    <source>
        <dbReference type="ARBA" id="ARBA00022723"/>
    </source>
</evidence>
<evidence type="ECO:0000256" key="11">
    <source>
        <dbReference type="ARBA" id="ARBA00023033"/>
    </source>
</evidence>
<dbReference type="Pfam" id="PF00067">
    <property type="entry name" value="p450"/>
    <property type="match status" value="1"/>
</dbReference>
<dbReference type="InterPro" id="IPR036396">
    <property type="entry name" value="Cyt_P450_sf"/>
</dbReference>
<evidence type="ECO:0000256" key="9">
    <source>
        <dbReference type="ARBA" id="ARBA00023002"/>
    </source>
</evidence>
<comment type="cofactor">
    <cofactor evidence="1 13">
        <name>heme</name>
        <dbReference type="ChEBI" id="CHEBI:30413"/>
    </cofactor>
</comment>
<dbReference type="EMBL" id="JAPEVG010000648">
    <property type="protein sequence ID" value="KAJ8456663.1"/>
    <property type="molecule type" value="Genomic_DNA"/>
</dbReference>
<dbReference type="GO" id="GO:0004497">
    <property type="term" value="F:monooxygenase activity"/>
    <property type="evidence" value="ECO:0007669"/>
    <property type="project" value="UniProtKB-KW"/>
</dbReference>
<evidence type="ECO:0008006" key="18">
    <source>
        <dbReference type="Google" id="ProtNLM"/>
    </source>
</evidence>
<keyword evidence="5 13" id="KW-0349">Heme</keyword>
<keyword evidence="11 14" id="KW-0503">Monooxygenase</keyword>
<dbReference type="SUPFAM" id="SSF48264">
    <property type="entry name" value="Cytochrome P450"/>
    <property type="match status" value="1"/>
</dbReference>
<keyword evidence="9 14" id="KW-0560">Oxidoreductase</keyword>
<comment type="caution">
    <text evidence="16">The sequence shown here is derived from an EMBL/GenBank/DDBJ whole genome shotgun (WGS) entry which is preliminary data.</text>
</comment>
<dbReference type="AlphaFoldDB" id="A0AAD7TGK9"/>
<evidence type="ECO:0000256" key="4">
    <source>
        <dbReference type="ARBA" id="ARBA00010617"/>
    </source>
</evidence>
<evidence type="ECO:0000256" key="5">
    <source>
        <dbReference type="ARBA" id="ARBA00022617"/>
    </source>
</evidence>
<feature type="binding site" description="axial binding residue" evidence="13">
    <location>
        <position position="457"/>
    </location>
    <ligand>
        <name>heme</name>
        <dbReference type="ChEBI" id="CHEBI:30413"/>
    </ligand>
    <ligandPart>
        <name>Fe</name>
        <dbReference type="ChEBI" id="CHEBI:18248"/>
    </ligandPart>
</feature>
<evidence type="ECO:0000256" key="10">
    <source>
        <dbReference type="ARBA" id="ARBA00023004"/>
    </source>
</evidence>
<dbReference type="GO" id="GO:0016020">
    <property type="term" value="C:membrane"/>
    <property type="evidence" value="ECO:0007669"/>
    <property type="project" value="UniProtKB-SubCell"/>
</dbReference>
<evidence type="ECO:0000256" key="15">
    <source>
        <dbReference type="SAM" id="Phobius"/>
    </source>
</evidence>
<accession>A0AAD7TGK9</accession>
<evidence type="ECO:0000313" key="16">
    <source>
        <dbReference type="EMBL" id="KAJ8456663.1"/>
    </source>
</evidence>
<dbReference type="GO" id="GO:0020037">
    <property type="term" value="F:heme binding"/>
    <property type="evidence" value="ECO:0007669"/>
    <property type="project" value="InterPro"/>
</dbReference>
<comment type="similarity">
    <text evidence="4 14">Belongs to the cytochrome P450 family.</text>
</comment>
<evidence type="ECO:0000256" key="14">
    <source>
        <dbReference type="RuleBase" id="RU000461"/>
    </source>
</evidence>
<sequence length="538" mass="60650">MAWFFLAPLQALYVALLSIVALHYWKSASDLWRRRQGLSLPPGPRRWPLVGNLFNAPSPWKPWLGYRKLSSEFGDIVYLEMLGRPMIILGSPEVMIEFLEKRSAVTSDRPESALMAIFGQKNNFGFMRYGLLWRRLRRNFWQHFHSGAVPSSHPMQESFTRKALVRFLDLSADTKAVIRYAFGGTILKFVYGVEVENEGDPRIAELEEANDVIRAITTPMQFAPEALPFVGYLPTWTPFLGKLITRLSKSRAAHEHITTEQYYLAKARAEAGEDDTSMVFKLLAAASKLHASHEEDYCLPVAAIAAEADYDLHDPQAGADTMSSTAEGLFLAMSLYPEIQEKARAELSTVVGPDRMPGFKDRQSLVYVNAVVKEALRWHNVTPIGVLHTTTADEVLRGHFIPAGTMIAPNIWACMHNPDIYPEPNTFNPERFIRDGKLRNDILDPVSIVFGFGRRKCPGRHFADAMLYIIVASLLHVFDVRPPLDEDGQPIKIELHQSHGFLSYAPFARLFPEDCRCVVRPQSARAEALLRNAVANDV</sequence>
<dbReference type="GO" id="GO:0016705">
    <property type="term" value="F:oxidoreductase activity, acting on paired donors, with incorporation or reduction of molecular oxygen"/>
    <property type="evidence" value="ECO:0007669"/>
    <property type="project" value="InterPro"/>
</dbReference>
<comment type="subcellular location">
    <subcellularLocation>
        <location evidence="2">Membrane</location>
        <topology evidence="2">Single-pass membrane protein</topology>
    </subcellularLocation>
</comment>
<dbReference type="GO" id="GO:0005506">
    <property type="term" value="F:iron ion binding"/>
    <property type="evidence" value="ECO:0007669"/>
    <property type="project" value="InterPro"/>
</dbReference>
<dbReference type="InterPro" id="IPR001128">
    <property type="entry name" value="Cyt_P450"/>
</dbReference>
<dbReference type="InterPro" id="IPR017972">
    <property type="entry name" value="Cyt_P450_CS"/>
</dbReference>